<organism evidence="2 3">
    <name type="scientific">Chloropicon primus</name>
    <dbReference type="NCBI Taxonomy" id="1764295"/>
    <lineage>
        <taxon>Eukaryota</taxon>
        <taxon>Viridiplantae</taxon>
        <taxon>Chlorophyta</taxon>
        <taxon>Chloropicophyceae</taxon>
        <taxon>Chloropicales</taxon>
        <taxon>Chloropicaceae</taxon>
        <taxon>Chloropicon</taxon>
    </lineage>
</organism>
<protein>
    <recommendedName>
        <fullName evidence="1">N-acetyltransferase domain-containing protein</fullName>
    </recommendedName>
</protein>
<name>A0A5B8MXK3_9CHLO</name>
<evidence type="ECO:0000313" key="2">
    <source>
        <dbReference type="EMBL" id="QDZ25267.1"/>
    </source>
</evidence>
<keyword evidence="3" id="KW-1185">Reference proteome</keyword>
<dbReference type="SUPFAM" id="SSF55729">
    <property type="entry name" value="Acyl-CoA N-acyltransferases (Nat)"/>
    <property type="match status" value="1"/>
</dbReference>
<dbReference type="Gene3D" id="3.40.630.30">
    <property type="match status" value="1"/>
</dbReference>
<dbReference type="InterPro" id="IPR051531">
    <property type="entry name" value="N-acetyltransferase"/>
</dbReference>
<reference evidence="2 3" key="1">
    <citation type="submission" date="2018-07" db="EMBL/GenBank/DDBJ databases">
        <title>The complete nuclear genome of the prasinophyte Chloropicon primus (CCMP1205).</title>
        <authorList>
            <person name="Pombert J.-F."/>
            <person name="Otis C."/>
            <person name="Turmel M."/>
            <person name="Lemieux C."/>
        </authorList>
    </citation>
    <scope>NUCLEOTIDE SEQUENCE [LARGE SCALE GENOMIC DNA]</scope>
    <source>
        <strain evidence="2 3">CCMP1205</strain>
    </source>
</reference>
<dbReference type="InterPro" id="IPR000182">
    <property type="entry name" value="GNAT_dom"/>
</dbReference>
<evidence type="ECO:0000313" key="3">
    <source>
        <dbReference type="Proteomes" id="UP000316726"/>
    </source>
</evidence>
<dbReference type="Proteomes" id="UP000316726">
    <property type="component" value="Chromosome 16"/>
</dbReference>
<dbReference type="EMBL" id="CP031049">
    <property type="protein sequence ID" value="QDZ25267.1"/>
    <property type="molecule type" value="Genomic_DNA"/>
</dbReference>
<proteinExistence type="predicted"/>
<dbReference type="OrthoDB" id="64477at2759"/>
<dbReference type="PROSITE" id="PS51186">
    <property type="entry name" value="GNAT"/>
    <property type="match status" value="1"/>
</dbReference>
<evidence type="ECO:0000259" key="1">
    <source>
        <dbReference type="PROSITE" id="PS51186"/>
    </source>
</evidence>
<dbReference type="InterPro" id="IPR016181">
    <property type="entry name" value="Acyl_CoA_acyltransferase"/>
</dbReference>
<sequence length="179" mass="20639">MAGATKEGFALNTPRLVMLPPEEVRDEQVLELYNDESTMLPWLPFLCPMKPEAMKKRRNFHRLEYQEGRSMFLDLVDRETGELVGTSGFRTIEYKSGEAEWGVVIRKPHQRRGLCLEAYQASLEYLKKELRSQGILKLIASTLPSNEPMITFLLKMGLAKRGTHTFGGNEWQDYELQVQ</sequence>
<gene>
    <name evidence="2" type="ORF">A3770_16p77850</name>
</gene>
<accession>A0A5B8MXK3</accession>
<dbReference type="PANTHER" id="PTHR43792">
    <property type="entry name" value="GNAT FAMILY, PUTATIVE (AFU_ORTHOLOGUE AFUA_3G00765)-RELATED-RELATED"/>
    <property type="match status" value="1"/>
</dbReference>
<dbReference type="AlphaFoldDB" id="A0A5B8MXK3"/>
<dbReference type="GO" id="GO:0016747">
    <property type="term" value="F:acyltransferase activity, transferring groups other than amino-acyl groups"/>
    <property type="evidence" value="ECO:0007669"/>
    <property type="project" value="InterPro"/>
</dbReference>
<dbReference type="Pfam" id="PF13302">
    <property type="entry name" value="Acetyltransf_3"/>
    <property type="match status" value="1"/>
</dbReference>
<feature type="domain" description="N-acetyltransferase" evidence="1">
    <location>
        <begin position="16"/>
        <end position="179"/>
    </location>
</feature>